<dbReference type="EMBL" id="OU898280">
    <property type="protein sequence ID" value="CAG9834506.1"/>
    <property type="molecule type" value="Genomic_DNA"/>
</dbReference>
<evidence type="ECO:0000313" key="2">
    <source>
        <dbReference type="Proteomes" id="UP001153709"/>
    </source>
</evidence>
<accession>A0A9N9T327</accession>
<sequence length="75" mass="8337">MSSYIAVILADPSIKKAPRMTSGSDIKLITEIVTILSPFDETTKEILGFQYITASLVIPLRSVIERYLKKPQAKP</sequence>
<proteinExistence type="predicted"/>
<name>A0A9N9T327_DIABA</name>
<protein>
    <submittedName>
        <fullName evidence="1">Uncharacterized protein</fullName>
    </submittedName>
</protein>
<dbReference type="AlphaFoldDB" id="A0A9N9T327"/>
<organism evidence="1 2">
    <name type="scientific">Diabrotica balteata</name>
    <name type="common">Banded cucumber beetle</name>
    <dbReference type="NCBI Taxonomy" id="107213"/>
    <lineage>
        <taxon>Eukaryota</taxon>
        <taxon>Metazoa</taxon>
        <taxon>Ecdysozoa</taxon>
        <taxon>Arthropoda</taxon>
        <taxon>Hexapoda</taxon>
        <taxon>Insecta</taxon>
        <taxon>Pterygota</taxon>
        <taxon>Neoptera</taxon>
        <taxon>Endopterygota</taxon>
        <taxon>Coleoptera</taxon>
        <taxon>Polyphaga</taxon>
        <taxon>Cucujiformia</taxon>
        <taxon>Chrysomeloidea</taxon>
        <taxon>Chrysomelidae</taxon>
        <taxon>Galerucinae</taxon>
        <taxon>Diabroticina</taxon>
        <taxon>Diabroticites</taxon>
        <taxon>Diabrotica</taxon>
    </lineage>
</organism>
<keyword evidence="2" id="KW-1185">Reference proteome</keyword>
<evidence type="ECO:0000313" key="1">
    <source>
        <dbReference type="EMBL" id="CAG9834506.1"/>
    </source>
</evidence>
<dbReference type="Proteomes" id="UP001153709">
    <property type="component" value="Chromosome 5"/>
</dbReference>
<dbReference type="OrthoDB" id="6620210at2759"/>
<reference evidence="1" key="1">
    <citation type="submission" date="2022-01" db="EMBL/GenBank/DDBJ databases">
        <authorList>
            <person name="King R."/>
        </authorList>
    </citation>
    <scope>NUCLEOTIDE SEQUENCE</scope>
</reference>
<gene>
    <name evidence="1" type="ORF">DIABBA_LOCUS7803</name>
</gene>